<feature type="transmembrane region" description="Helical" evidence="1">
    <location>
        <begin position="107"/>
        <end position="127"/>
    </location>
</feature>
<accession>A0AAD4QZP0</accession>
<keyword evidence="1" id="KW-0812">Transmembrane</keyword>
<gene>
    <name evidence="2" type="ORF">DdX_16740</name>
</gene>
<evidence type="ECO:0000313" key="2">
    <source>
        <dbReference type="EMBL" id="KAI1700404.1"/>
    </source>
</evidence>
<dbReference type="AlphaFoldDB" id="A0AAD4QZP0"/>
<keyword evidence="1" id="KW-0472">Membrane</keyword>
<protein>
    <submittedName>
        <fullName evidence="2">Uncharacterized protein</fullName>
    </submittedName>
</protein>
<reference evidence="2" key="1">
    <citation type="submission" date="2022-01" db="EMBL/GenBank/DDBJ databases">
        <title>Genome Sequence Resource for Two Populations of Ditylenchus destructor, the Migratory Endoparasitic Phytonematode.</title>
        <authorList>
            <person name="Zhang H."/>
            <person name="Lin R."/>
            <person name="Xie B."/>
        </authorList>
    </citation>
    <scope>NUCLEOTIDE SEQUENCE</scope>
    <source>
        <strain evidence="2">BazhouSP</strain>
    </source>
</reference>
<name>A0AAD4QZP0_9BILA</name>
<organism evidence="2 3">
    <name type="scientific">Ditylenchus destructor</name>
    <dbReference type="NCBI Taxonomy" id="166010"/>
    <lineage>
        <taxon>Eukaryota</taxon>
        <taxon>Metazoa</taxon>
        <taxon>Ecdysozoa</taxon>
        <taxon>Nematoda</taxon>
        <taxon>Chromadorea</taxon>
        <taxon>Rhabditida</taxon>
        <taxon>Tylenchina</taxon>
        <taxon>Tylenchomorpha</taxon>
        <taxon>Sphaerularioidea</taxon>
        <taxon>Anguinidae</taxon>
        <taxon>Anguininae</taxon>
        <taxon>Ditylenchus</taxon>
    </lineage>
</organism>
<evidence type="ECO:0000313" key="3">
    <source>
        <dbReference type="Proteomes" id="UP001201812"/>
    </source>
</evidence>
<dbReference type="EMBL" id="JAKKPZ010000146">
    <property type="protein sequence ID" value="KAI1700404.1"/>
    <property type="molecule type" value="Genomic_DNA"/>
</dbReference>
<comment type="caution">
    <text evidence="2">The sequence shown here is derived from an EMBL/GenBank/DDBJ whole genome shotgun (WGS) entry which is preliminary data.</text>
</comment>
<proteinExistence type="predicted"/>
<keyword evidence="1" id="KW-1133">Transmembrane helix</keyword>
<feature type="transmembrane region" description="Helical" evidence="1">
    <location>
        <begin position="6"/>
        <end position="25"/>
    </location>
</feature>
<dbReference type="Proteomes" id="UP001201812">
    <property type="component" value="Unassembled WGS sequence"/>
</dbReference>
<evidence type="ECO:0000256" key="1">
    <source>
        <dbReference type="SAM" id="Phobius"/>
    </source>
</evidence>
<feature type="transmembrane region" description="Helical" evidence="1">
    <location>
        <begin position="46"/>
        <end position="67"/>
    </location>
</feature>
<sequence>MLDTFLTGFSGTAGIVAAFTFIAEHQQFTVWMYNNLTLPRRAHHHFGYVVALGLCLSAGTLSAIVVMDSLGPSHYLFPMDQPIQRWNGTVVQRALFLGTGIPVATVAFYYTILLLACIAIDILRVILHGNNGNNQNPP</sequence>
<keyword evidence="3" id="KW-1185">Reference proteome</keyword>